<dbReference type="Proteomes" id="UP000005726">
    <property type="component" value="Unassembled WGS sequence"/>
</dbReference>
<evidence type="ECO:0000313" key="2">
    <source>
        <dbReference type="Proteomes" id="UP000005726"/>
    </source>
</evidence>
<dbReference type="HOGENOM" id="CLU_1624137_0_0_6"/>
<reference evidence="1" key="1">
    <citation type="journal article" date="2009" name="Environ. Microbiol.">
        <title>Dynamics of genome evolution in facultative symbionts of aphids.</title>
        <authorList>
            <person name="Degnan P.H."/>
            <person name="Leonardo T.E."/>
            <person name="Cass B.N."/>
            <person name="Hurwitz B."/>
            <person name="Stern D."/>
            <person name="Gibbs R.A."/>
            <person name="Richards S."/>
            <person name="Moran N.A."/>
        </authorList>
    </citation>
    <scope>NUCLEOTIDE SEQUENCE [LARGE SCALE GENOMIC DNA]</scope>
    <source>
        <strain evidence="1">LSR1</strain>
    </source>
</reference>
<dbReference type="EMBL" id="GL379610">
    <property type="protein sequence ID" value="EFL91538.1"/>
    <property type="molecule type" value="Genomic_DNA"/>
</dbReference>
<name>E0WTY0_9ENTR</name>
<dbReference type="STRING" id="663321.REG_1510"/>
<organism evidence="1 2">
    <name type="scientific">Candidatus Regiella insecticola LSR1</name>
    <dbReference type="NCBI Taxonomy" id="663321"/>
    <lineage>
        <taxon>Bacteria</taxon>
        <taxon>Pseudomonadati</taxon>
        <taxon>Pseudomonadota</taxon>
        <taxon>Gammaproteobacteria</taxon>
        <taxon>Enterobacterales</taxon>
        <taxon>Enterobacteriaceae</taxon>
        <taxon>aphid secondary symbionts</taxon>
        <taxon>Candidatus Regiella</taxon>
    </lineage>
</organism>
<sequence length="163" mass="18825">MGDFCQPFIRYASHLDGFSIKFSPPFPGQKTETIKITITDIKNTQLIIQLATGLLEIDKQNLSIIPLQVNVQTLLDNRIIANKNQRTVKKYLSEYTKGLKEVIKLLRINNFHPIEEEQSQACFYSLRQNDFIYTKTDDNTLFTHKTKRTHTEGGLIFLYPQAS</sequence>
<protein>
    <submittedName>
        <fullName evidence="1">Uncharacterized protein</fullName>
    </submittedName>
</protein>
<gene>
    <name evidence="1" type="ORF">REG_1510</name>
</gene>
<evidence type="ECO:0000313" key="1">
    <source>
        <dbReference type="EMBL" id="EFL91538.1"/>
    </source>
</evidence>
<keyword evidence="2" id="KW-1185">Reference proteome</keyword>
<accession>E0WTY0</accession>
<proteinExistence type="predicted"/>
<dbReference type="AlphaFoldDB" id="E0WTY0"/>